<dbReference type="RefSeq" id="WP_278098584.1">
    <property type="nucleotide sequence ID" value="NZ_CP091092.1"/>
</dbReference>
<name>A0AAF0FNC4_9EURY</name>
<dbReference type="SUPFAM" id="SSF103473">
    <property type="entry name" value="MFS general substrate transporter"/>
    <property type="match status" value="1"/>
</dbReference>
<proteinExistence type="predicted"/>
<feature type="transmembrane region" description="Helical" evidence="6">
    <location>
        <begin position="188"/>
        <end position="210"/>
    </location>
</feature>
<dbReference type="PANTHER" id="PTHR43124">
    <property type="entry name" value="PURINE EFFLUX PUMP PBUE"/>
    <property type="match status" value="1"/>
</dbReference>
<reference evidence="8" key="1">
    <citation type="submission" date="2022-01" db="EMBL/GenBank/DDBJ databases">
        <title>Complete genome of Methanomicrobium antiquum DSM 21220.</title>
        <authorList>
            <person name="Chen S.-C."/>
            <person name="You Y.-T."/>
            <person name="Zhou Y.-Z."/>
            <person name="Lai M.-C."/>
        </authorList>
    </citation>
    <scope>NUCLEOTIDE SEQUENCE</scope>
    <source>
        <strain evidence="8">DSM 21220</strain>
    </source>
</reference>
<feature type="transmembrane region" description="Helical" evidence="6">
    <location>
        <begin position="313"/>
        <end position="332"/>
    </location>
</feature>
<dbReference type="InterPro" id="IPR020846">
    <property type="entry name" value="MFS_dom"/>
</dbReference>
<dbReference type="GO" id="GO:0005886">
    <property type="term" value="C:plasma membrane"/>
    <property type="evidence" value="ECO:0007669"/>
    <property type="project" value="UniProtKB-SubCell"/>
</dbReference>
<feature type="transmembrane region" description="Helical" evidence="6">
    <location>
        <begin position="279"/>
        <end position="301"/>
    </location>
</feature>
<keyword evidence="3 6" id="KW-0812">Transmembrane</keyword>
<evidence type="ECO:0000256" key="2">
    <source>
        <dbReference type="ARBA" id="ARBA00022475"/>
    </source>
</evidence>
<evidence type="ECO:0000259" key="7">
    <source>
        <dbReference type="PROSITE" id="PS50850"/>
    </source>
</evidence>
<evidence type="ECO:0000256" key="3">
    <source>
        <dbReference type="ARBA" id="ARBA00022692"/>
    </source>
</evidence>
<dbReference type="PANTHER" id="PTHR43124:SF9">
    <property type="entry name" value="SUGAR TRANSPORT FAMILY PROTEIN"/>
    <property type="match status" value="1"/>
</dbReference>
<sequence length="364" mass="39211">MKMKITVFLGVFVVMALSNAVVPVLPSFADEMPAIQGAIFSAYFFGAFLTVLPAGMLSDRIGKMPLIRTGLFLTIITGIAMVLLQNPFLIISARLAEGIAAGLFVSCAMSWVNEQYNHKILSGYFFASLNLGLVLGLLMSGFLNQFLGAGGGLLLFTIISFLPFLFGMRTSAPDFTSGHEKTGDPKAVLIDFKWLFLSIIILTGATGVVTSLYPELTDGEPMLLSIQIGAMNVATIAASLLAPKLNLKSVPAIKTGALLMAFFVFLSYSLILSEEIVKLFIFAVIGAIAGFIMVSQMDFLADSNYRQGTVMGLFNTSGYAGMTFLPFFAGLIVQFSGYMPAFLFVSALCVIIALFIDRCTHCRL</sequence>
<feature type="transmembrane region" description="Helical" evidence="6">
    <location>
        <begin position="149"/>
        <end position="167"/>
    </location>
</feature>
<gene>
    <name evidence="8" type="ORF">L1994_06125</name>
</gene>
<feature type="transmembrane region" description="Helical" evidence="6">
    <location>
        <begin position="338"/>
        <end position="356"/>
    </location>
</feature>
<feature type="transmembrane region" description="Helical" evidence="6">
    <location>
        <begin position="66"/>
        <end position="84"/>
    </location>
</feature>
<feature type="transmembrane region" description="Helical" evidence="6">
    <location>
        <begin position="222"/>
        <end position="243"/>
    </location>
</feature>
<dbReference type="Pfam" id="PF07690">
    <property type="entry name" value="MFS_1"/>
    <property type="match status" value="1"/>
</dbReference>
<dbReference type="GeneID" id="79949957"/>
<feature type="transmembrane region" description="Helical" evidence="6">
    <location>
        <begin position="255"/>
        <end position="273"/>
    </location>
</feature>
<dbReference type="EMBL" id="CP091092">
    <property type="protein sequence ID" value="WFN35744.1"/>
    <property type="molecule type" value="Genomic_DNA"/>
</dbReference>
<feature type="transmembrane region" description="Helical" evidence="6">
    <location>
        <begin position="36"/>
        <end position="54"/>
    </location>
</feature>
<dbReference type="PROSITE" id="PS50850">
    <property type="entry name" value="MFS"/>
    <property type="match status" value="1"/>
</dbReference>
<dbReference type="InterPro" id="IPR011701">
    <property type="entry name" value="MFS"/>
</dbReference>
<dbReference type="KEGG" id="manq:L1994_06125"/>
<organism evidence="8 9">
    <name type="scientific">Methanomicrobium antiquum</name>
    <dbReference type="NCBI Taxonomy" id="487686"/>
    <lineage>
        <taxon>Archaea</taxon>
        <taxon>Methanobacteriati</taxon>
        <taxon>Methanobacteriota</taxon>
        <taxon>Stenosarchaea group</taxon>
        <taxon>Methanomicrobia</taxon>
        <taxon>Methanomicrobiales</taxon>
        <taxon>Methanomicrobiaceae</taxon>
        <taxon>Methanomicrobium</taxon>
    </lineage>
</organism>
<evidence type="ECO:0000256" key="6">
    <source>
        <dbReference type="SAM" id="Phobius"/>
    </source>
</evidence>
<evidence type="ECO:0000313" key="8">
    <source>
        <dbReference type="EMBL" id="WFN35744.1"/>
    </source>
</evidence>
<evidence type="ECO:0000313" key="9">
    <source>
        <dbReference type="Proteomes" id="UP001218895"/>
    </source>
</evidence>
<feature type="transmembrane region" description="Helical" evidence="6">
    <location>
        <begin position="90"/>
        <end position="112"/>
    </location>
</feature>
<accession>A0AAF0FNC4</accession>
<evidence type="ECO:0000256" key="1">
    <source>
        <dbReference type="ARBA" id="ARBA00004651"/>
    </source>
</evidence>
<dbReference type="AlphaFoldDB" id="A0AAF0FNC4"/>
<keyword evidence="4 6" id="KW-1133">Transmembrane helix</keyword>
<evidence type="ECO:0000256" key="4">
    <source>
        <dbReference type="ARBA" id="ARBA00022989"/>
    </source>
</evidence>
<feature type="domain" description="Major facilitator superfamily (MFS) profile" evidence="7">
    <location>
        <begin position="1"/>
        <end position="364"/>
    </location>
</feature>
<keyword evidence="9" id="KW-1185">Reference proteome</keyword>
<keyword evidence="2" id="KW-1003">Cell membrane</keyword>
<feature type="transmembrane region" description="Helical" evidence="6">
    <location>
        <begin position="124"/>
        <end position="143"/>
    </location>
</feature>
<dbReference type="Gene3D" id="1.20.1250.20">
    <property type="entry name" value="MFS general substrate transporter like domains"/>
    <property type="match status" value="1"/>
</dbReference>
<comment type="subcellular location">
    <subcellularLocation>
        <location evidence="1">Cell membrane</location>
        <topology evidence="1">Multi-pass membrane protein</topology>
    </subcellularLocation>
</comment>
<evidence type="ECO:0000256" key="5">
    <source>
        <dbReference type="ARBA" id="ARBA00023136"/>
    </source>
</evidence>
<keyword evidence="5 6" id="KW-0472">Membrane</keyword>
<dbReference type="InterPro" id="IPR050189">
    <property type="entry name" value="MFS_Efflux_Transporters"/>
</dbReference>
<dbReference type="Proteomes" id="UP001218895">
    <property type="component" value="Chromosome"/>
</dbReference>
<dbReference type="GO" id="GO:0022857">
    <property type="term" value="F:transmembrane transporter activity"/>
    <property type="evidence" value="ECO:0007669"/>
    <property type="project" value="InterPro"/>
</dbReference>
<protein>
    <submittedName>
        <fullName evidence="8">MFS transporter</fullName>
    </submittedName>
</protein>
<dbReference type="InterPro" id="IPR036259">
    <property type="entry name" value="MFS_trans_sf"/>
</dbReference>